<dbReference type="STRING" id="97972.A0A2V1D164"/>
<dbReference type="OrthoDB" id="5397087at2759"/>
<dbReference type="AlphaFoldDB" id="A0A2V1D164"/>
<feature type="region of interest" description="Disordered" evidence="1">
    <location>
        <begin position="192"/>
        <end position="298"/>
    </location>
</feature>
<name>A0A2V1D164_9PLEO</name>
<reference evidence="2 3" key="1">
    <citation type="journal article" date="2018" name="Sci. Rep.">
        <title>Comparative genomics provides insights into the lifestyle and reveals functional heterogeneity of dark septate endophytic fungi.</title>
        <authorList>
            <person name="Knapp D.G."/>
            <person name="Nemeth J.B."/>
            <person name="Barry K."/>
            <person name="Hainaut M."/>
            <person name="Henrissat B."/>
            <person name="Johnson J."/>
            <person name="Kuo A."/>
            <person name="Lim J.H.P."/>
            <person name="Lipzen A."/>
            <person name="Nolan M."/>
            <person name="Ohm R.A."/>
            <person name="Tamas L."/>
            <person name="Grigoriev I.V."/>
            <person name="Spatafora J.W."/>
            <person name="Nagy L.G."/>
            <person name="Kovacs G.M."/>
        </authorList>
    </citation>
    <scope>NUCLEOTIDE SEQUENCE [LARGE SCALE GENOMIC DNA]</scope>
    <source>
        <strain evidence="2 3">DSE2036</strain>
    </source>
</reference>
<organism evidence="2 3">
    <name type="scientific">Periconia macrospinosa</name>
    <dbReference type="NCBI Taxonomy" id="97972"/>
    <lineage>
        <taxon>Eukaryota</taxon>
        <taxon>Fungi</taxon>
        <taxon>Dikarya</taxon>
        <taxon>Ascomycota</taxon>
        <taxon>Pezizomycotina</taxon>
        <taxon>Dothideomycetes</taxon>
        <taxon>Pleosporomycetidae</taxon>
        <taxon>Pleosporales</taxon>
        <taxon>Massarineae</taxon>
        <taxon>Periconiaceae</taxon>
        <taxon>Periconia</taxon>
    </lineage>
</organism>
<sequence>MPPDRRSTFPNIVKPIKTERTHEENQERAYIAASRRSDRSLEARIESARRASEIHKKRTGRGLRVTEQDVVNEEMYEEEDDDLPTQYQRLNAHLQTSSWIFNRKLHDYIATQHGVRSMFMHQQFPGQAIPQYGSPQFQPNGQVPMMNQPMLPFQNFRLQQPHPQPQPQQHHHQQQQGFRQAPYSIPARNNMHQRSASVSTPLAMPSSAAPLQPAKPNVTTPGADGNRRMSLPPNVLEQQSGQGPSRPILSRRLSRQATHQPSGSPDDSQQVASAPQSGQVTPQVKSEDASPAQYGFPSFPFDSNSQVIGMNPLSLSLPPESQQFVGSALDPQDPRTAILMAGSDHLPQPFGGTYTYNPNVSPKSARVLKATDQVPTPMQSSGMSQTLAPENDVTLNTSVNNSDSNTLPSAEMENLFDPSSSLISPMFTQQAQSTFDFSYFDNQLGMGGDVYEDSTFINWEP</sequence>
<dbReference type="Proteomes" id="UP000244855">
    <property type="component" value="Unassembled WGS sequence"/>
</dbReference>
<protein>
    <submittedName>
        <fullName evidence="2">Uncharacterized protein</fullName>
    </submittedName>
</protein>
<feature type="compositionally biased region" description="Polar residues" evidence="1">
    <location>
        <begin position="256"/>
        <end position="284"/>
    </location>
</feature>
<accession>A0A2V1D164</accession>
<proteinExistence type="predicted"/>
<gene>
    <name evidence="2" type="ORF">DM02DRAFT_546703</name>
</gene>
<feature type="region of interest" description="Disordered" evidence="1">
    <location>
        <begin position="20"/>
        <end position="39"/>
    </location>
</feature>
<keyword evidence="3" id="KW-1185">Reference proteome</keyword>
<evidence type="ECO:0000313" key="3">
    <source>
        <dbReference type="Proteomes" id="UP000244855"/>
    </source>
</evidence>
<evidence type="ECO:0000313" key="2">
    <source>
        <dbReference type="EMBL" id="PVH90994.1"/>
    </source>
</evidence>
<dbReference type="EMBL" id="KZ806001">
    <property type="protein sequence ID" value="PVH90994.1"/>
    <property type="molecule type" value="Genomic_DNA"/>
</dbReference>
<evidence type="ECO:0000256" key="1">
    <source>
        <dbReference type="SAM" id="MobiDB-lite"/>
    </source>
</evidence>
<feature type="region of interest" description="Disordered" evidence="1">
    <location>
        <begin position="157"/>
        <end position="179"/>
    </location>
</feature>